<dbReference type="Gene3D" id="3.40.440.10">
    <property type="entry name" value="Adenylosuccinate Synthetase, subunit A, domain 1"/>
    <property type="match status" value="1"/>
</dbReference>
<comment type="similarity">
    <text evidence="8 10">Belongs to the adenylosuccinate synthetase family.</text>
</comment>
<dbReference type="GO" id="GO:0046040">
    <property type="term" value="P:IMP metabolic process"/>
    <property type="evidence" value="ECO:0007669"/>
    <property type="project" value="TreeGrafter"/>
</dbReference>
<reference evidence="11" key="3">
    <citation type="submission" date="2024-05" db="EMBL/GenBank/DDBJ databases">
        <authorList>
            <person name="de Witt J."/>
        </authorList>
    </citation>
    <scope>NUCLEOTIDE SEQUENCE</scope>
    <source>
        <strain evidence="11">FZJ</strain>
    </source>
</reference>
<dbReference type="FunFam" id="3.90.170.10:FF:000001">
    <property type="entry name" value="Adenylosuccinate synthetase"/>
    <property type="match status" value="1"/>
</dbReference>
<dbReference type="UniPathway" id="UPA00075">
    <property type="reaction ID" value="UER00335"/>
</dbReference>
<dbReference type="InterPro" id="IPR018220">
    <property type="entry name" value="Adenylosuccin_syn_GTP-bd"/>
</dbReference>
<dbReference type="GO" id="GO:0005737">
    <property type="term" value="C:cytoplasm"/>
    <property type="evidence" value="ECO:0007669"/>
    <property type="project" value="UniProtKB-SubCell"/>
</dbReference>
<dbReference type="NCBIfam" id="NF002223">
    <property type="entry name" value="PRK01117.1"/>
    <property type="match status" value="1"/>
</dbReference>
<dbReference type="EC" id="6.3.4.4" evidence="8 10"/>
<sequence length="429" mass="46779">MGKNVVILGTQWGDEGKGKIVDLLTDQVSAVVRYQGGHNAGHTLVIDGEKTVLHLIPSGILRENVMCYIGNGVVLSPEALIKEVGGLEARGVPVRDRLRISPACPLILPYHVALDQARENARGEAKIGTTGRGIGPAYEDKVSRRGLRVGDLFHRERFAAKLGEVLDYHNFVLKNYYKVEPIDFQKTLEEALAFADWLKPLVIDVTARLHELRRQGANIMFEGAQGTLLDIDHGTYPYVTSSNTTAGGTSTGSGVGPLYLDYVLGITKAYTTRVGSGPFPTELFDDIGERLATRGHEFGSTTGRARRCGWFDAVILRRAIEINSISGLCLTKLDVLDGLDSIRICVGYRDDEGNLIEAPSDADSYTGLEPVYEEMPGWSESTLGIQTVEGLPAAAQAYIKRIEELVGAPIDIISTGPDRNETIILRQIF</sequence>
<dbReference type="GO" id="GO:0004019">
    <property type="term" value="F:adenylosuccinate synthase activity"/>
    <property type="evidence" value="ECO:0007669"/>
    <property type="project" value="UniProtKB-UniRule"/>
</dbReference>
<keyword evidence="2 8" id="KW-0436">Ligase</keyword>
<comment type="function">
    <text evidence="8">Plays an important role in the de novo pathway of purine nucleotide biosynthesis. Catalyzes the first committed step in the biosynthesis of AMP from IMP.</text>
</comment>
<dbReference type="CDD" id="cd03108">
    <property type="entry name" value="AdSS"/>
    <property type="match status" value="1"/>
</dbReference>
<accession>A0A1I5ZZD8</accession>
<dbReference type="EMBL" id="FOYD01000001">
    <property type="protein sequence ID" value="SFQ61627.1"/>
    <property type="molecule type" value="Genomic_DNA"/>
</dbReference>
<organism evidence="12 13">
    <name type="scientific">Halopseudomonas formosensis</name>
    <dbReference type="NCBI Taxonomy" id="1002526"/>
    <lineage>
        <taxon>Bacteria</taxon>
        <taxon>Pseudomonadati</taxon>
        <taxon>Pseudomonadota</taxon>
        <taxon>Gammaproteobacteria</taxon>
        <taxon>Pseudomonadales</taxon>
        <taxon>Pseudomonadaceae</taxon>
        <taxon>Halopseudomonas</taxon>
    </lineage>
</organism>
<feature type="binding site" evidence="8">
    <location>
        <position position="41"/>
    </location>
    <ligand>
        <name>Mg(2+)</name>
        <dbReference type="ChEBI" id="CHEBI:18420"/>
    </ligand>
</feature>
<evidence type="ECO:0000313" key="11">
    <source>
        <dbReference type="EMBL" id="MDX9687132.1"/>
    </source>
</evidence>
<comment type="subcellular location">
    <subcellularLocation>
        <location evidence="8">Cytoplasm</location>
    </subcellularLocation>
</comment>
<dbReference type="Proteomes" id="UP001281217">
    <property type="component" value="Unassembled WGS sequence"/>
</dbReference>
<dbReference type="FunFam" id="1.10.300.10:FF:000001">
    <property type="entry name" value="Adenylosuccinate synthetase"/>
    <property type="match status" value="1"/>
</dbReference>
<proteinExistence type="inferred from homology"/>
<feature type="binding site" description="in other chain" evidence="8">
    <location>
        <position position="304"/>
    </location>
    <ligand>
        <name>IMP</name>
        <dbReference type="ChEBI" id="CHEBI:58053"/>
        <note>ligand shared between dimeric partners</note>
    </ligand>
</feature>
<dbReference type="GO" id="GO:0000287">
    <property type="term" value="F:magnesium ion binding"/>
    <property type="evidence" value="ECO:0007669"/>
    <property type="project" value="UniProtKB-UniRule"/>
</dbReference>
<evidence type="ECO:0000256" key="1">
    <source>
        <dbReference type="ARBA" id="ARBA00011738"/>
    </source>
</evidence>
<evidence type="ECO:0000256" key="10">
    <source>
        <dbReference type="RuleBase" id="RU000520"/>
    </source>
</evidence>
<dbReference type="RefSeq" id="WP_090536489.1">
    <property type="nucleotide sequence ID" value="NZ_FOYD01000001.1"/>
</dbReference>
<dbReference type="PROSITE" id="PS01266">
    <property type="entry name" value="ADENYLOSUCCIN_SYN_1"/>
    <property type="match status" value="1"/>
</dbReference>
<dbReference type="NCBIfam" id="TIGR00184">
    <property type="entry name" value="purA"/>
    <property type="match status" value="1"/>
</dbReference>
<protein>
    <recommendedName>
        <fullName evidence="8 10">Adenylosuccinate synthetase</fullName>
        <shortName evidence="8">AMPSase</shortName>
        <shortName evidence="8">AdSS</shortName>
        <ecNumber evidence="8 10">6.3.4.4</ecNumber>
    </recommendedName>
    <alternativeName>
        <fullName evidence="8">IMP--aspartate ligase</fullName>
    </alternativeName>
</protein>
<feature type="binding site" evidence="8">
    <location>
        <position position="306"/>
    </location>
    <ligand>
        <name>GTP</name>
        <dbReference type="ChEBI" id="CHEBI:37565"/>
    </ligand>
</feature>
<feature type="active site" description="Proton donor" evidence="8">
    <location>
        <position position="42"/>
    </location>
</feature>
<comment type="cofactor">
    <cofactor evidence="8">
        <name>Mg(2+)</name>
        <dbReference type="ChEBI" id="CHEBI:18420"/>
    </cofactor>
    <text evidence="8">Binds 1 Mg(2+) ion per subunit.</text>
</comment>
<feature type="binding site" description="in other chain" evidence="8">
    <location>
        <position position="240"/>
    </location>
    <ligand>
        <name>IMP</name>
        <dbReference type="ChEBI" id="CHEBI:58053"/>
        <note>ligand shared between dimeric partners</note>
    </ligand>
</feature>
<dbReference type="Gene3D" id="3.90.170.10">
    <property type="entry name" value="Adenylosuccinate Synthetase, subunit A, domain 3"/>
    <property type="match status" value="1"/>
</dbReference>
<keyword evidence="7 8" id="KW-0342">GTP-binding</keyword>
<dbReference type="InterPro" id="IPR042111">
    <property type="entry name" value="Adenylosuccinate_synth_dom3"/>
</dbReference>
<feature type="binding site" description="in other chain" evidence="8">
    <location>
        <position position="225"/>
    </location>
    <ligand>
        <name>IMP</name>
        <dbReference type="ChEBI" id="CHEBI:58053"/>
        <note>ligand shared between dimeric partners</note>
    </ligand>
</feature>
<dbReference type="Pfam" id="PF00709">
    <property type="entry name" value="Adenylsucc_synt"/>
    <property type="match status" value="1"/>
</dbReference>
<dbReference type="GO" id="GO:0044208">
    <property type="term" value="P:'de novo' AMP biosynthetic process"/>
    <property type="evidence" value="ECO:0007669"/>
    <property type="project" value="UniProtKB-UniRule"/>
</dbReference>
<reference evidence="12 13" key="1">
    <citation type="submission" date="2016-10" db="EMBL/GenBank/DDBJ databases">
        <authorList>
            <person name="de Groot N.N."/>
        </authorList>
    </citation>
    <scope>NUCLEOTIDE SEQUENCE [LARGE SCALE GENOMIC DNA]</scope>
    <source>
        <strain evidence="12 13">JCM 18415</strain>
    </source>
</reference>
<keyword evidence="14" id="KW-1185">Reference proteome</keyword>
<name>A0A1I5ZZD8_9GAMM</name>
<dbReference type="OrthoDB" id="9807553at2"/>
<evidence type="ECO:0000313" key="12">
    <source>
        <dbReference type="EMBL" id="SFQ61627.1"/>
    </source>
</evidence>
<dbReference type="GO" id="GO:0005525">
    <property type="term" value="F:GTP binding"/>
    <property type="evidence" value="ECO:0007669"/>
    <property type="project" value="UniProtKB-UniRule"/>
</dbReference>
<comment type="pathway">
    <text evidence="8 10">Purine metabolism; AMP biosynthesis via de novo pathway; AMP from IMP: step 1/2.</text>
</comment>
<comment type="catalytic activity">
    <reaction evidence="8 10">
        <text>IMP + L-aspartate + GTP = N(6)-(1,2-dicarboxyethyl)-AMP + GDP + phosphate + 2 H(+)</text>
        <dbReference type="Rhea" id="RHEA:15753"/>
        <dbReference type="ChEBI" id="CHEBI:15378"/>
        <dbReference type="ChEBI" id="CHEBI:29991"/>
        <dbReference type="ChEBI" id="CHEBI:37565"/>
        <dbReference type="ChEBI" id="CHEBI:43474"/>
        <dbReference type="ChEBI" id="CHEBI:57567"/>
        <dbReference type="ChEBI" id="CHEBI:58053"/>
        <dbReference type="ChEBI" id="CHEBI:58189"/>
        <dbReference type="EC" id="6.3.4.4"/>
    </reaction>
</comment>
<evidence type="ECO:0000256" key="6">
    <source>
        <dbReference type="ARBA" id="ARBA00022842"/>
    </source>
</evidence>
<dbReference type="InterPro" id="IPR033128">
    <property type="entry name" value="Adenylosuccin_syn_Lys_AS"/>
</dbReference>
<evidence type="ECO:0000256" key="4">
    <source>
        <dbReference type="ARBA" id="ARBA00022741"/>
    </source>
</evidence>
<dbReference type="EMBL" id="JAVRDO010000004">
    <property type="protein sequence ID" value="MDX9687132.1"/>
    <property type="molecule type" value="Genomic_DNA"/>
</dbReference>
<feature type="binding site" description="in other chain" evidence="8">
    <location>
        <begin position="39"/>
        <end position="42"/>
    </location>
    <ligand>
        <name>IMP</name>
        <dbReference type="ChEBI" id="CHEBI:58053"/>
        <note>ligand shared between dimeric partners</note>
    </ligand>
</feature>
<feature type="binding site" evidence="8">
    <location>
        <position position="14"/>
    </location>
    <ligand>
        <name>Mg(2+)</name>
        <dbReference type="ChEBI" id="CHEBI:18420"/>
    </ligand>
</feature>
<dbReference type="PANTHER" id="PTHR11846">
    <property type="entry name" value="ADENYLOSUCCINATE SYNTHETASE"/>
    <property type="match status" value="1"/>
</dbReference>
<feature type="binding site" evidence="8">
    <location>
        <begin position="13"/>
        <end position="19"/>
    </location>
    <ligand>
        <name>GTP</name>
        <dbReference type="ChEBI" id="CHEBI:37565"/>
    </ligand>
</feature>
<gene>
    <name evidence="8" type="primary">purA</name>
    <name evidence="11" type="ORF">RED13_001554</name>
    <name evidence="12" type="ORF">SAMN05216578_101421</name>
</gene>
<reference evidence="14" key="2">
    <citation type="submission" date="2023-07" db="EMBL/GenBank/DDBJ databases">
        <authorList>
            <person name="de Witt J."/>
        </authorList>
    </citation>
    <scope>NUCLEOTIDE SEQUENCE [LARGE SCALE GENOMIC DNA]</scope>
    <source>
        <strain evidence="14">FZJ</strain>
    </source>
</reference>
<dbReference type="InterPro" id="IPR001114">
    <property type="entry name" value="Adenylosuccinate_synthetase"/>
</dbReference>
<evidence type="ECO:0000313" key="14">
    <source>
        <dbReference type="Proteomes" id="UP001281217"/>
    </source>
</evidence>
<dbReference type="InterPro" id="IPR042110">
    <property type="entry name" value="Adenylosuccinate_synth_dom2"/>
</dbReference>
<dbReference type="Proteomes" id="UP000242815">
    <property type="component" value="Unassembled WGS sequence"/>
</dbReference>
<feature type="binding site" evidence="8">
    <location>
        <position position="144"/>
    </location>
    <ligand>
        <name>IMP</name>
        <dbReference type="ChEBI" id="CHEBI:58053"/>
        <note>ligand shared between dimeric partners</note>
    </ligand>
</feature>
<feature type="binding site" description="in other chain" evidence="8">
    <location>
        <begin position="14"/>
        <end position="17"/>
    </location>
    <ligand>
        <name>IMP</name>
        <dbReference type="ChEBI" id="CHEBI:58053"/>
        <note>ligand shared between dimeric partners</note>
    </ligand>
</feature>
<feature type="binding site" evidence="8">
    <location>
        <begin position="332"/>
        <end position="334"/>
    </location>
    <ligand>
        <name>GTP</name>
        <dbReference type="ChEBI" id="CHEBI:37565"/>
    </ligand>
</feature>
<keyword evidence="3 8" id="KW-0479">Metal-binding</keyword>
<comment type="subunit">
    <text evidence="1 8">Homodimer.</text>
</comment>
<feature type="binding site" description="in other chain" evidence="8">
    <location>
        <position position="130"/>
    </location>
    <ligand>
        <name>IMP</name>
        <dbReference type="ChEBI" id="CHEBI:58053"/>
        <note>ligand shared between dimeric partners</note>
    </ligand>
</feature>
<keyword evidence="6 8" id="KW-0460">Magnesium</keyword>
<keyword evidence="5 8" id="KW-0658">Purine biosynthesis</keyword>
<dbReference type="SUPFAM" id="SSF52540">
    <property type="entry name" value="P-loop containing nucleoside triphosphate hydrolases"/>
    <property type="match status" value="1"/>
</dbReference>
<feature type="binding site" evidence="8">
    <location>
        <begin position="300"/>
        <end position="306"/>
    </location>
    <ligand>
        <name>substrate</name>
    </ligand>
</feature>
<dbReference type="AlphaFoldDB" id="A0A1I5ZZD8"/>
<evidence type="ECO:0000256" key="9">
    <source>
        <dbReference type="PROSITE-ProRule" id="PRU10134"/>
    </source>
</evidence>
<evidence type="ECO:0000256" key="8">
    <source>
        <dbReference type="HAMAP-Rule" id="MF_00011"/>
    </source>
</evidence>
<dbReference type="InterPro" id="IPR027417">
    <property type="entry name" value="P-loop_NTPase"/>
</dbReference>
<evidence type="ECO:0000256" key="5">
    <source>
        <dbReference type="ARBA" id="ARBA00022755"/>
    </source>
</evidence>
<feature type="binding site" evidence="8">
    <location>
        <begin position="414"/>
        <end position="416"/>
    </location>
    <ligand>
        <name>GTP</name>
        <dbReference type="ChEBI" id="CHEBI:37565"/>
    </ligand>
</feature>
<feature type="binding site" evidence="8">
    <location>
        <begin position="41"/>
        <end position="43"/>
    </location>
    <ligand>
        <name>GTP</name>
        <dbReference type="ChEBI" id="CHEBI:37565"/>
    </ligand>
</feature>
<dbReference type="STRING" id="1002526.SAMN05216578_101421"/>
<dbReference type="InterPro" id="IPR042109">
    <property type="entry name" value="Adenylosuccinate_synth_dom1"/>
</dbReference>
<dbReference type="HAMAP" id="MF_00011">
    <property type="entry name" value="Adenylosucc_synth"/>
    <property type="match status" value="1"/>
</dbReference>
<dbReference type="PROSITE" id="PS00513">
    <property type="entry name" value="ADENYLOSUCCIN_SYN_2"/>
    <property type="match status" value="1"/>
</dbReference>
<evidence type="ECO:0000256" key="7">
    <source>
        <dbReference type="ARBA" id="ARBA00023134"/>
    </source>
</evidence>
<feature type="active site" description="Proton acceptor" evidence="8">
    <location>
        <position position="14"/>
    </location>
</feature>
<keyword evidence="4 8" id="KW-0547">Nucleotide-binding</keyword>
<evidence type="ECO:0000256" key="2">
    <source>
        <dbReference type="ARBA" id="ARBA00022598"/>
    </source>
</evidence>
<dbReference type="SMART" id="SM00788">
    <property type="entry name" value="Adenylsucc_synt"/>
    <property type="match status" value="1"/>
</dbReference>
<feature type="active site" evidence="9">
    <location>
        <position position="141"/>
    </location>
</feature>
<evidence type="ECO:0000313" key="13">
    <source>
        <dbReference type="Proteomes" id="UP000242815"/>
    </source>
</evidence>
<dbReference type="PANTHER" id="PTHR11846:SF0">
    <property type="entry name" value="ADENYLOSUCCINATE SYNTHETASE"/>
    <property type="match status" value="1"/>
</dbReference>
<evidence type="ECO:0000256" key="3">
    <source>
        <dbReference type="ARBA" id="ARBA00022723"/>
    </source>
</evidence>
<keyword evidence="8" id="KW-0963">Cytoplasm</keyword>
<dbReference type="Gene3D" id="1.10.300.10">
    <property type="entry name" value="Adenylosuccinate Synthetase, subunit A, domain 2"/>
    <property type="match status" value="1"/>
</dbReference>